<organism evidence="1 2">
    <name type="scientific">Macrolepiota fuliginosa MF-IS2</name>
    <dbReference type="NCBI Taxonomy" id="1400762"/>
    <lineage>
        <taxon>Eukaryota</taxon>
        <taxon>Fungi</taxon>
        <taxon>Dikarya</taxon>
        <taxon>Basidiomycota</taxon>
        <taxon>Agaricomycotina</taxon>
        <taxon>Agaricomycetes</taxon>
        <taxon>Agaricomycetidae</taxon>
        <taxon>Agaricales</taxon>
        <taxon>Agaricineae</taxon>
        <taxon>Agaricaceae</taxon>
        <taxon>Macrolepiota</taxon>
    </lineage>
</organism>
<proteinExistence type="predicted"/>
<dbReference type="EMBL" id="MU151686">
    <property type="protein sequence ID" value="KAF9442176.1"/>
    <property type="molecule type" value="Genomic_DNA"/>
</dbReference>
<reference evidence="1" key="1">
    <citation type="submission" date="2020-11" db="EMBL/GenBank/DDBJ databases">
        <authorList>
            <consortium name="DOE Joint Genome Institute"/>
            <person name="Ahrendt S."/>
            <person name="Riley R."/>
            <person name="Andreopoulos W."/>
            <person name="Labutti K."/>
            <person name="Pangilinan J."/>
            <person name="Ruiz-Duenas F.J."/>
            <person name="Barrasa J.M."/>
            <person name="Sanchez-Garcia M."/>
            <person name="Camarero S."/>
            <person name="Miyauchi S."/>
            <person name="Serrano A."/>
            <person name="Linde D."/>
            <person name="Babiker R."/>
            <person name="Drula E."/>
            <person name="Ayuso-Fernandez I."/>
            <person name="Pacheco R."/>
            <person name="Padilla G."/>
            <person name="Ferreira P."/>
            <person name="Barriuso J."/>
            <person name="Kellner H."/>
            <person name="Castanera R."/>
            <person name="Alfaro M."/>
            <person name="Ramirez L."/>
            <person name="Pisabarro A.G."/>
            <person name="Kuo A."/>
            <person name="Tritt A."/>
            <person name="Lipzen A."/>
            <person name="He G."/>
            <person name="Yan M."/>
            <person name="Ng V."/>
            <person name="Cullen D."/>
            <person name="Martin F."/>
            <person name="Rosso M.-N."/>
            <person name="Henrissat B."/>
            <person name="Hibbett D."/>
            <person name="Martinez A.T."/>
            <person name="Grigoriev I.V."/>
        </authorList>
    </citation>
    <scope>NUCLEOTIDE SEQUENCE</scope>
    <source>
        <strain evidence="1">MF-IS2</strain>
    </source>
</reference>
<accession>A0A9P6BVU2</accession>
<dbReference type="OrthoDB" id="3265539at2759"/>
<keyword evidence="2" id="KW-1185">Reference proteome</keyword>
<name>A0A9P6BVU2_9AGAR</name>
<comment type="caution">
    <text evidence="1">The sequence shown here is derived from an EMBL/GenBank/DDBJ whole genome shotgun (WGS) entry which is preliminary data.</text>
</comment>
<dbReference type="Pfam" id="PF14223">
    <property type="entry name" value="Retrotran_gag_2"/>
    <property type="match status" value="1"/>
</dbReference>
<sequence length="95" mass="11033">MGDELHFEHLNDKNYCEWKVYMEAHFIRKSLWVYVDGTEGPPEGEEGTKKVKDFQMKQLQMHIEIILHVTPLQLPHCASTNPAVIWSTLANIHTS</sequence>
<dbReference type="Proteomes" id="UP000807342">
    <property type="component" value="Unassembled WGS sequence"/>
</dbReference>
<evidence type="ECO:0008006" key="3">
    <source>
        <dbReference type="Google" id="ProtNLM"/>
    </source>
</evidence>
<protein>
    <recommendedName>
        <fullName evidence="3">DUF4219 domain-containing protein</fullName>
    </recommendedName>
</protein>
<gene>
    <name evidence="1" type="ORF">P691DRAFT_682013</name>
</gene>
<evidence type="ECO:0000313" key="1">
    <source>
        <dbReference type="EMBL" id="KAF9442176.1"/>
    </source>
</evidence>
<dbReference type="AlphaFoldDB" id="A0A9P6BVU2"/>
<evidence type="ECO:0000313" key="2">
    <source>
        <dbReference type="Proteomes" id="UP000807342"/>
    </source>
</evidence>